<name>A0A392SMK0_9FABA</name>
<evidence type="ECO:0000313" key="2">
    <source>
        <dbReference type="Proteomes" id="UP000265520"/>
    </source>
</evidence>
<comment type="caution">
    <text evidence="1">The sequence shown here is derived from an EMBL/GenBank/DDBJ whole genome shotgun (WGS) entry which is preliminary data.</text>
</comment>
<dbReference type="Proteomes" id="UP000265520">
    <property type="component" value="Unassembled WGS sequence"/>
</dbReference>
<organism evidence="1 2">
    <name type="scientific">Trifolium medium</name>
    <dbReference type="NCBI Taxonomy" id="97028"/>
    <lineage>
        <taxon>Eukaryota</taxon>
        <taxon>Viridiplantae</taxon>
        <taxon>Streptophyta</taxon>
        <taxon>Embryophyta</taxon>
        <taxon>Tracheophyta</taxon>
        <taxon>Spermatophyta</taxon>
        <taxon>Magnoliopsida</taxon>
        <taxon>eudicotyledons</taxon>
        <taxon>Gunneridae</taxon>
        <taxon>Pentapetalae</taxon>
        <taxon>rosids</taxon>
        <taxon>fabids</taxon>
        <taxon>Fabales</taxon>
        <taxon>Fabaceae</taxon>
        <taxon>Papilionoideae</taxon>
        <taxon>50 kb inversion clade</taxon>
        <taxon>NPAAA clade</taxon>
        <taxon>Hologalegina</taxon>
        <taxon>IRL clade</taxon>
        <taxon>Trifolieae</taxon>
        <taxon>Trifolium</taxon>
    </lineage>
</organism>
<proteinExistence type="predicted"/>
<keyword evidence="2" id="KW-1185">Reference proteome</keyword>
<dbReference type="EMBL" id="LXQA010411634">
    <property type="protein sequence ID" value="MCI50118.1"/>
    <property type="molecule type" value="Genomic_DNA"/>
</dbReference>
<reference evidence="1 2" key="1">
    <citation type="journal article" date="2018" name="Front. Plant Sci.">
        <title>Red Clover (Trifolium pratense) and Zigzag Clover (T. medium) - A Picture of Genomic Similarities and Differences.</title>
        <authorList>
            <person name="Dluhosova J."/>
            <person name="Istvanek J."/>
            <person name="Nedelnik J."/>
            <person name="Repkova J."/>
        </authorList>
    </citation>
    <scope>NUCLEOTIDE SEQUENCE [LARGE SCALE GENOMIC DNA]</scope>
    <source>
        <strain evidence="2">cv. 10/8</strain>
        <tissue evidence="1">Leaf</tissue>
    </source>
</reference>
<protein>
    <submittedName>
        <fullName evidence="1">Uncharacterized protein</fullName>
    </submittedName>
</protein>
<accession>A0A392SMK0</accession>
<dbReference type="PROSITE" id="PS51257">
    <property type="entry name" value="PROKAR_LIPOPROTEIN"/>
    <property type="match status" value="1"/>
</dbReference>
<sequence length="37" mass="3744">MLPGSVRGVELFQGCCFAAVGGCLFWFGGVSYGPAGC</sequence>
<dbReference type="AlphaFoldDB" id="A0A392SMK0"/>
<evidence type="ECO:0000313" key="1">
    <source>
        <dbReference type="EMBL" id="MCI50118.1"/>
    </source>
</evidence>